<dbReference type="STRING" id="290397.Adeh_0882"/>
<feature type="signal peptide" evidence="2">
    <location>
        <begin position="1"/>
        <end position="23"/>
    </location>
</feature>
<dbReference type="EMBL" id="CP000251">
    <property type="protein sequence ID" value="ABC80657.1"/>
    <property type="molecule type" value="Genomic_DNA"/>
</dbReference>
<proteinExistence type="predicted"/>
<protein>
    <recommendedName>
        <fullName evidence="3">DUF4142 domain-containing protein</fullName>
    </recommendedName>
</protein>
<dbReference type="HOGENOM" id="CLU_1264739_0_0_7"/>
<organism evidence="4 5">
    <name type="scientific">Anaeromyxobacter dehalogenans (strain 2CP-C)</name>
    <dbReference type="NCBI Taxonomy" id="290397"/>
    <lineage>
        <taxon>Bacteria</taxon>
        <taxon>Pseudomonadati</taxon>
        <taxon>Myxococcota</taxon>
        <taxon>Myxococcia</taxon>
        <taxon>Myxococcales</taxon>
        <taxon>Cystobacterineae</taxon>
        <taxon>Anaeromyxobacteraceae</taxon>
        <taxon>Anaeromyxobacter</taxon>
    </lineage>
</organism>
<dbReference type="AlphaFoldDB" id="Q2IPC5"/>
<feature type="chain" id="PRO_5004210607" description="DUF4142 domain-containing protein" evidence="2">
    <location>
        <begin position="24"/>
        <end position="218"/>
    </location>
</feature>
<dbReference type="Gene3D" id="1.20.1260.10">
    <property type="match status" value="1"/>
</dbReference>
<dbReference type="PANTHER" id="PTHR38593">
    <property type="entry name" value="BLR2558 PROTEIN"/>
    <property type="match status" value="1"/>
</dbReference>
<dbReference type="PANTHER" id="PTHR38593:SF1">
    <property type="entry name" value="BLR2558 PROTEIN"/>
    <property type="match status" value="1"/>
</dbReference>
<sequence>MTARISRLALGAALALAGATAGAQTPGVPRPIPRQPATTPPVTAAPGQPAAGQPALTEDARNTLATLHLRNAFEVDAGQLAQQQGASQPVKDFGRTLEQDARRVDGELAALVRERGQDVTTLPLPEHERAGHQQMMDRLRAAQGEAFDRELVRAAIDVEQRYVQDLKTMRNRTPGQDPRLKKWLDDTENVAEAHLAAARALKRSQDGQRAARRPPGSR</sequence>
<evidence type="ECO:0000256" key="1">
    <source>
        <dbReference type="SAM" id="MobiDB-lite"/>
    </source>
</evidence>
<feature type="region of interest" description="Disordered" evidence="1">
    <location>
        <begin position="19"/>
        <end position="59"/>
    </location>
</feature>
<dbReference type="InterPro" id="IPR025419">
    <property type="entry name" value="DUF4142"/>
</dbReference>
<dbReference type="Pfam" id="PF13628">
    <property type="entry name" value="DUF4142"/>
    <property type="match status" value="1"/>
</dbReference>
<keyword evidence="2" id="KW-0732">Signal</keyword>
<evidence type="ECO:0000313" key="5">
    <source>
        <dbReference type="Proteomes" id="UP000001935"/>
    </source>
</evidence>
<dbReference type="RefSeq" id="WP_011419940.1">
    <property type="nucleotide sequence ID" value="NC_007760.1"/>
</dbReference>
<dbReference type="eggNOG" id="COG3652">
    <property type="taxonomic scope" value="Bacteria"/>
</dbReference>
<evidence type="ECO:0000313" key="4">
    <source>
        <dbReference type="EMBL" id="ABC80657.1"/>
    </source>
</evidence>
<gene>
    <name evidence="4" type="ordered locus">Adeh_0882</name>
</gene>
<name>Q2IPC5_ANADE</name>
<feature type="region of interest" description="Disordered" evidence="1">
    <location>
        <begin position="198"/>
        <end position="218"/>
    </location>
</feature>
<feature type="domain" description="DUF4142" evidence="3">
    <location>
        <begin position="60"/>
        <end position="201"/>
    </location>
</feature>
<dbReference type="Proteomes" id="UP000001935">
    <property type="component" value="Chromosome"/>
</dbReference>
<accession>Q2IPC5</accession>
<dbReference type="KEGG" id="ade:Adeh_0882"/>
<dbReference type="InterPro" id="IPR012347">
    <property type="entry name" value="Ferritin-like"/>
</dbReference>
<reference evidence="4 5" key="1">
    <citation type="submission" date="2006-01" db="EMBL/GenBank/DDBJ databases">
        <title>Complete sequence of Anaeromyxobacter dehalogenans 2CP-C.</title>
        <authorList>
            <consortium name="US DOE Joint Genome Institute"/>
            <person name="Copeland A."/>
            <person name="Lucas S."/>
            <person name="Lapidus A."/>
            <person name="Barry K."/>
            <person name="Detter J.C."/>
            <person name="Glavina T."/>
            <person name="Hammon N."/>
            <person name="Israni S."/>
            <person name="Pitluck S."/>
            <person name="Brettin T."/>
            <person name="Bruce D."/>
            <person name="Han C."/>
            <person name="Tapia R."/>
            <person name="Gilna P."/>
            <person name="Kiss H."/>
            <person name="Schmutz J."/>
            <person name="Larimer F."/>
            <person name="Land M."/>
            <person name="Kyrpides N."/>
            <person name="Anderson I."/>
            <person name="Sanford R.A."/>
            <person name="Ritalahti K.M."/>
            <person name="Thomas H.S."/>
            <person name="Kirby J.R."/>
            <person name="Zhulin I.B."/>
            <person name="Loeffler F.E."/>
            <person name="Richardson P."/>
        </authorList>
    </citation>
    <scope>NUCLEOTIDE SEQUENCE [LARGE SCALE GENOMIC DNA]</scope>
    <source>
        <strain evidence="4 5">2CP-C</strain>
    </source>
</reference>
<feature type="compositionally biased region" description="Low complexity" evidence="1">
    <location>
        <begin position="35"/>
        <end position="55"/>
    </location>
</feature>
<dbReference type="OrthoDB" id="8005547at2"/>
<evidence type="ECO:0000259" key="3">
    <source>
        <dbReference type="Pfam" id="PF13628"/>
    </source>
</evidence>
<evidence type="ECO:0000256" key="2">
    <source>
        <dbReference type="SAM" id="SignalP"/>
    </source>
</evidence>